<comment type="subcellular location">
    <subcellularLocation>
        <location evidence="1">Membrane</location>
        <topology evidence="1">Multi-pass membrane protein</topology>
    </subcellularLocation>
</comment>
<dbReference type="PANTHER" id="PTHR22950:SF217">
    <property type="entry name" value="AMINO ACID TRANSPORTER TRANSMEMBRANE DOMAIN-CONTAINING PROTEIN"/>
    <property type="match status" value="1"/>
</dbReference>
<evidence type="ECO:0000256" key="3">
    <source>
        <dbReference type="ARBA" id="ARBA00022989"/>
    </source>
</evidence>
<dbReference type="Pfam" id="PF01490">
    <property type="entry name" value="Aa_trans"/>
    <property type="match status" value="1"/>
</dbReference>
<feature type="transmembrane region" description="Helical" evidence="5">
    <location>
        <begin position="177"/>
        <end position="193"/>
    </location>
</feature>
<sequence length="483" mass="53832">MAVGQVTCSGDEGETIEQIFGPDENSRRAASAEQQEQRGEIVRDTGLLYFTVLLSFLKTLVGAGFLALPLAFKDAGHWSGLTLLIVASLLNYYGMTQLVQCTQHHYTRLNVPYISYGNLAKEACRASFPWVRPHGILAKRIVNASILVLEFGFCSTYYLFIATTLHELLCDLHLDKNTWLAIIFIPIAVLTFIRSLRVLSVFSLVGNVLMLMSLAFILYNLIAKWQPIDHLKSWNTFDGLLTASGTIIFSFEAQTLVLPLEKKLKRPKQMLGCFGILSSGIFIATLIYGSVGFLGYVAYGDNVKGSITQNLERKELPIILVKAALCLSIFSCFLLQMYVIIEVMWSRVARTIIVGENAKRTHVDEKKRWWQLPPSFMFGCELLFRVLMVAVCFSFAFAVPDLERIIPLVGSTTGMLLAFVFPALIDLFTFVPFLLNEGQQRKACLRLGVNILLACVGLFGMIAGLKANISEMMKPKNTTIIAC</sequence>
<feature type="transmembrane region" description="Helical" evidence="5">
    <location>
        <begin position="47"/>
        <end position="72"/>
    </location>
</feature>
<dbReference type="GO" id="GO:0005774">
    <property type="term" value="C:vacuolar membrane"/>
    <property type="evidence" value="ECO:0007669"/>
    <property type="project" value="TreeGrafter"/>
</dbReference>
<feature type="transmembrane region" description="Helical" evidence="5">
    <location>
        <begin position="198"/>
        <end position="219"/>
    </location>
</feature>
<evidence type="ECO:0000259" key="6">
    <source>
        <dbReference type="Pfam" id="PF01490"/>
    </source>
</evidence>
<feature type="transmembrane region" description="Helical" evidence="5">
    <location>
        <begin position="78"/>
        <end position="95"/>
    </location>
</feature>
<organism evidence="7 8">
    <name type="scientific">Globodera pallida</name>
    <name type="common">Potato cyst nematode worm</name>
    <name type="synonym">Heterodera pallida</name>
    <dbReference type="NCBI Taxonomy" id="36090"/>
    <lineage>
        <taxon>Eukaryota</taxon>
        <taxon>Metazoa</taxon>
        <taxon>Ecdysozoa</taxon>
        <taxon>Nematoda</taxon>
        <taxon>Chromadorea</taxon>
        <taxon>Rhabditida</taxon>
        <taxon>Tylenchina</taxon>
        <taxon>Tylenchomorpha</taxon>
        <taxon>Tylenchoidea</taxon>
        <taxon>Heteroderidae</taxon>
        <taxon>Heteroderinae</taxon>
        <taxon>Globodera</taxon>
    </lineage>
</organism>
<reference evidence="7" key="2">
    <citation type="submission" date="2014-05" db="EMBL/GenBank/DDBJ databases">
        <title>The genome and life-stage specific transcriptomes of Globodera pallida elucidate key aspects of plant parasitism by a cyst nematode.</title>
        <authorList>
            <person name="Cotton J.A."/>
            <person name="Lilley C.J."/>
            <person name="Jones L.M."/>
            <person name="Kikuchi T."/>
            <person name="Reid A.J."/>
            <person name="Thorpe P."/>
            <person name="Tsai I.J."/>
            <person name="Beasley H."/>
            <person name="Blok V."/>
            <person name="Cock P.J.A."/>
            <person name="Van den Akker S.E."/>
            <person name="Holroyd N."/>
            <person name="Hunt M."/>
            <person name="Mantelin S."/>
            <person name="Naghra H."/>
            <person name="Pain A."/>
            <person name="Palomares-Rius J.E."/>
            <person name="Zarowiecki M."/>
            <person name="Berriman M."/>
            <person name="Jones J.T."/>
            <person name="Urwin P.E."/>
        </authorList>
    </citation>
    <scope>NUCLEOTIDE SEQUENCE [LARGE SCALE GENOMIC DNA]</scope>
    <source>
        <strain evidence="7">Lindley</strain>
    </source>
</reference>
<evidence type="ECO:0000313" key="7">
    <source>
        <dbReference type="Proteomes" id="UP000050741"/>
    </source>
</evidence>
<dbReference type="InterPro" id="IPR013057">
    <property type="entry name" value="AA_transpt_TM"/>
</dbReference>
<keyword evidence="4 5" id="KW-0472">Membrane</keyword>
<keyword evidence="2 5" id="KW-0812">Transmembrane</keyword>
<keyword evidence="3 5" id="KW-1133">Transmembrane helix</keyword>
<dbReference type="GO" id="GO:0015179">
    <property type="term" value="F:L-amino acid transmembrane transporter activity"/>
    <property type="evidence" value="ECO:0007669"/>
    <property type="project" value="TreeGrafter"/>
</dbReference>
<proteinExistence type="predicted"/>
<protein>
    <submittedName>
        <fullName evidence="8">Aa_trans domain-containing protein</fullName>
    </submittedName>
</protein>
<feature type="transmembrane region" description="Helical" evidence="5">
    <location>
        <begin position="376"/>
        <end position="399"/>
    </location>
</feature>
<evidence type="ECO:0000256" key="5">
    <source>
        <dbReference type="SAM" id="Phobius"/>
    </source>
</evidence>
<evidence type="ECO:0000256" key="4">
    <source>
        <dbReference type="ARBA" id="ARBA00023136"/>
    </source>
</evidence>
<feature type="transmembrane region" description="Helical" evidence="5">
    <location>
        <begin position="239"/>
        <end position="258"/>
    </location>
</feature>
<feature type="transmembrane region" description="Helical" evidence="5">
    <location>
        <begin position="141"/>
        <end position="165"/>
    </location>
</feature>
<keyword evidence="7" id="KW-1185">Reference proteome</keyword>
<name>A0A183CH66_GLOPA</name>
<accession>A0A183CH66</accession>
<feature type="transmembrane region" description="Helical" evidence="5">
    <location>
        <begin position="319"/>
        <end position="341"/>
    </location>
</feature>
<feature type="transmembrane region" description="Helical" evidence="5">
    <location>
        <begin position="405"/>
        <end position="435"/>
    </location>
</feature>
<feature type="transmembrane region" description="Helical" evidence="5">
    <location>
        <begin position="270"/>
        <end position="299"/>
    </location>
</feature>
<reference evidence="7" key="1">
    <citation type="submission" date="2013-12" db="EMBL/GenBank/DDBJ databases">
        <authorList>
            <person name="Aslett M."/>
        </authorList>
    </citation>
    <scope>NUCLEOTIDE SEQUENCE [LARGE SCALE GENOMIC DNA]</scope>
    <source>
        <strain evidence="7">Lindley</strain>
    </source>
</reference>
<reference evidence="8" key="3">
    <citation type="submission" date="2016-06" db="UniProtKB">
        <authorList>
            <consortium name="WormBaseParasite"/>
        </authorList>
    </citation>
    <scope>IDENTIFICATION</scope>
</reference>
<evidence type="ECO:0000313" key="8">
    <source>
        <dbReference type="WBParaSite" id="GPLIN_001222200"/>
    </source>
</evidence>
<dbReference type="PANTHER" id="PTHR22950">
    <property type="entry name" value="AMINO ACID TRANSPORTER"/>
    <property type="match status" value="1"/>
</dbReference>
<feature type="transmembrane region" description="Helical" evidence="5">
    <location>
        <begin position="447"/>
        <end position="465"/>
    </location>
</feature>
<dbReference type="WBParaSite" id="GPLIN_001222200">
    <property type="protein sequence ID" value="GPLIN_001222200"/>
    <property type="gene ID" value="GPLIN_001222200"/>
</dbReference>
<feature type="domain" description="Amino acid transporter transmembrane" evidence="6">
    <location>
        <begin position="51"/>
        <end position="467"/>
    </location>
</feature>
<dbReference type="AlphaFoldDB" id="A0A183CH66"/>
<dbReference type="Proteomes" id="UP000050741">
    <property type="component" value="Unassembled WGS sequence"/>
</dbReference>
<evidence type="ECO:0000256" key="2">
    <source>
        <dbReference type="ARBA" id="ARBA00022692"/>
    </source>
</evidence>
<evidence type="ECO:0000256" key="1">
    <source>
        <dbReference type="ARBA" id="ARBA00004141"/>
    </source>
</evidence>